<dbReference type="InterPro" id="IPR027787">
    <property type="entry name" value="Alpha/beta-hydrolase_catalytic"/>
</dbReference>
<dbReference type="EMBL" id="CP147846">
    <property type="protein sequence ID" value="WXG71166.1"/>
    <property type="molecule type" value="Genomic_DNA"/>
</dbReference>
<feature type="transmembrane region" description="Helical" evidence="1">
    <location>
        <begin position="161"/>
        <end position="180"/>
    </location>
</feature>
<dbReference type="Pfam" id="PF15420">
    <property type="entry name" value="Abhydrolase_9_N"/>
    <property type="match status" value="1"/>
</dbReference>
<evidence type="ECO:0000259" key="3">
    <source>
        <dbReference type="Pfam" id="PF15420"/>
    </source>
</evidence>
<feature type="domain" description="Alpha/beta-hydrolase catalytic" evidence="2">
    <location>
        <begin position="387"/>
        <end position="453"/>
    </location>
</feature>
<evidence type="ECO:0000256" key="1">
    <source>
        <dbReference type="SAM" id="Phobius"/>
    </source>
</evidence>
<feature type="domain" description="Alpha/beta-hydrolase catalytic" evidence="2">
    <location>
        <begin position="236"/>
        <end position="379"/>
    </location>
</feature>
<evidence type="ECO:0000313" key="5">
    <source>
        <dbReference type="Proteomes" id="UP001432000"/>
    </source>
</evidence>
<keyword evidence="1" id="KW-0472">Membrane</keyword>
<feature type="transmembrane region" description="Helical" evidence="1">
    <location>
        <begin position="54"/>
        <end position="75"/>
    </location>
</feature>
<evidence type="ECO:0000313" key="4">
    <source>
        <dbReference type="EMBL" id="WXG71166.1"/>
    </source>
</evidence>
<sequence length="461" mass="48446">MSAQLLDSPAARRYQSPLPRRIAVPRTTTTVLVAAAVIASLAPSLLPRSSLTQAIVTGVAASLGLALSAILFRVANRVSTPSIHPRTRLIALAGGTVAILAAAMLDARWQNRLRAAMASEPTSPMHWIEVLYASISICAILVVIGVGIVRGIRRLRWTTTTVLVVVSALSGYFFVLPTAWSSFATQSASAAASMDASLSLPQSSGRSGSRDSLIDWNSLGREGRKFVAGGDDDSAVRTYVSLDADPTLPARARIAVDELQRSGGFAKSHVVVAVPTGSGWVDENAVTGIEDRFDGDVATVALQYSHQPSWVTFLFAKSEAADATSAVLDAVRTRIAELPAAARPDLYVYGQSLGSIGGSAALAGERAGICGTLWAGPPAGQVDSDTAVVLANSSDPVVRWSTELLTSPPNLDRVRVDAPMPQWIPVISYLQTTVDMVSALDAPEGHGHRYGTDQGTLLPNC</sequence>
<reference evidence="4 5" key="1">
    <citation type="submission" date="2024-03" db="EMBL/GenBank/DDBJ databases">
        <title>Natural products discovery in diverse microorganisms through a two-stage MS feature dereplication strategy.</title>
        <authorList>
            <person name="Zhang R."/>
        </authorList>
    </citation>
    <scope>NUCLEOTIDE SEQUENCE [LARGE SCALE GENOMIC DNA]</scope>
    <source>
        <strain evidence="4 5">18930</strain>
    </source>
</reference>
<keyword evidence="1" id="KW-1133">Transmembrane helix</keyword>
<feature type="transmembrane region" description="Helical" evidence="1">
    <location>
        <begin position="125"/>
        <end position="149"/>
    </location>
</feature>
<organism evidence="4 5">
    <name type="scientific">Rhodococcus sovatensis</name>
    <dbReference type="NCBI Taxonomy" id="1805840"/>
    <lineage>
        <taxon>Bacteria</taxon>
        <taxon>Bacillati</taxon>
        <taxon>Actinomycetota</taxon>
        <taxon>Actinomycetes</taxon>
        <taxon>Mycobacteriales</taxon>
        <taxon>Nocardiaceae</taxon>
        <taxon>Rhodococcus</taxon>
    </lineage>
</organism>
<feature type="transmembrane region" description="Helical" evidence="1">
    <location>
        <begin position="22"/>
        <end position="42"/>
    </location>
</feature>
<keyword evidence="5" id="KW-1185">Reference proteome</keyword>
<keyword evidence="1" id="KW-0812">Transmembrane</keyword>
<dbReference type="Proteomes" id="UP001432000">
    <property type="component" value="Chromosome"/>
</dbReference>
<dbReference type="Pfam" id="PF10081">
    <property type="entry name" value="Abhydrolase_9"/>
    <property type="match status" value="2"/>
</dbReference>
<accession>A0ABZ2PXB1</accession>
<protein>
    <submittedName>
        <fullName evidence="4">Alpha/beta-hydrolase family protein</fullName>
    </submittedName>
</protein>
<proteinExistence type="predicted"/>
<gene>
    <name evidence="4" type="ORF">WDS16_12165</name>
</gene>
<feature type="domain" description="Alpha/beta-hydrolase N-terminal" evidence="3">
    <location>
        <begin position="41"/>
        <end position="230"/>
    </location>
</feature>
<dbReference type="InterPro" id="IPR027788">
    <property type="entry name" value="Alpha/beta-hydrolase_N_dom"/>
</dbReference>
<evidence type="ECO:0000259" key="2">
    <source>
        <dbReference type="Pfam" id="PF10081"/>
    </source>
</evidence>
<dbReference type="RefSeq" id="WP_338892888.1">
    <property type="nucleotide sequence ID" value="NZ_CP147846.1"/>
</dbReference>
<feature type="transmembrane region" description="Helical" evidence="1">
    <location>
        <begin position="87"/>
        <end position="105"/>
    </location>
</feature>
<name>A0ABZ2PXB1_9NOCA</name>